<accession>A0A8T4IF22</accession>
<dbReference type="AlphaFoldDB" id="A0A8T4IF22"/>
<dbReference type="RefSeq" id="WP_284054309.1">
    <property type="nucleotide sequence ID" value="NZ_JAGRQC010000003.1"/>
</dbReference>
<evidence type="ECO:0008006" key="5">
    <source>
        <dbReference type="Google" id="ProtNLM"/>
    </source>
</evidence>
<feature type="region of interest" description="Disordered" evidence="1">
    <location>
        <begin position="232"/>
        <end position="255"/>
    </location>
</feature>
<gene>
    <name evidence="3" type="ORF">J7S20_11135</name>
</gene>
<reference evidence="3" key="1">
    <citation type="submission" date="2021-04" db="EMBL/GenBank/DDBJ databases">
        <title>Ouciella asimina sp. nov., isolated from the surface seawater in the hydrothermal field of Okinawa Trough.</title>
        <authorList>
            <person name="Shuang W."/>
        </authorList>
    </citation>
    <scope>NUCLEOTIDE SEQUENCE</scope>
    <source>
        <strain evidence="3">LXI357</strain>
    </source>
</reference>
<feature type="signal peptide" evidence="2">
    <location>
        <begin position="1"/>
        <end position="23"/>
    </location>
</feature>
<dbReference type="InterPro" id="IPR011990">
    <property type="entry name" value="TPR-like_helical_dom_sf"/>
</dbReference>
<comment type="caution">
    <text evidence="3">The sequence shown here is derived from an EMBL/GenBank/DDBJ whole genome shotgun (WGS) entry which is preliminary data.</text>
</comment>
<evidence type="ECO:0000256" key="1">
    <source>
        <dbReference type="SAM" id="MobiDB-lite"/>
    </source>
</evidence>
<dbReference type="SUPFAM" id="SSF48452">
    <property type="entry name" value="TPR-like"/>
    <property type="match status" value="1"/>
</dbReference>
<dbReference type="Proteomes" id="UP000676996">
    <property type="component" value="Unassembled WGS sequence"/>
</dbReference>
<organism evidence="3 4">
    <name type="scientific">Stakelama marina</name>
    <dbReference type="NCBI Taxonomy" id="2826939"/>
    <lineage>
        <taxon>Bacteria</taxon>
        <taxon>Pseudomonadati</taxon>
        <taxon>Pseudomonadota</taxon>
        <taxon>Alphaproteobacteria</taxon>
        <taxon>Sphingomonadales</taxon>
        <taxon>Sphingomonadaceae</taxon>
        <taxon>Stakelama</taxon>
    </lineage>
</organism>
<evidence type="ECO:0000313" key="4">
    <source>
        <dbReference type="Proteomes" id="UP000676996"/>
    </source>
</evidence>
<dbReference type="Gene3D" id="1.25.40.10">
    <property type="entry name" value="Tetratricopeptide repeat domain"/>
    <property type="match status" value="1"/>
</dbReference>
<protein>
    <recommendedName>
        <fullName evidence="5">Tetratricopeptide repeat protein</fullName>
    </recommendedName>
</protein>
<evidence type="ECO:0000256" key="2">
    <source>
        <dbReference type="SAM" id="SignalP"/>
    </source>
</evidence>
<evidence type="ECO:0000313" key="3">
    <source>
        <dbReference type="EMBL" id="MBR0553061.1"/>
    </source>
</evidence>
<keyword evidence="4" id="KW-1185">Reference proteome</keyword>
<keyword evidence="2" id="KW-0732">Signal</keyword>
<dbReference type="EMBL" id="JAGRQC010000003">
    <property type="protein sequence ID" value="MBR0553061.1"/>
    <property type="molecule type" value="Genomic_DNA"/>
</dbReference>
<proteinExistence type="predicted"/>
<feature type="chain" id="PRO_5035798236" description="Tetratricopeptide repeat protein" evidence="2">
    <location>
        <begin position="24"/>
        <end position="255"/>
    </location>
</feature>
<sequence>MNKHLALAIIVATGLLPGSLAIGATPRCSFPHGDKTSVNEMIASIKRTKAVCALPWRALKSAVQDPAAIKQLQAAYDAIIAKYPDHVQGATARRSEVDAAAGHPEKMLAIADANVKLHPEDKTLSNMSCFARGRYGFDVANAMPYCNAAVANGRPGYALVNRGRVELETGQNEAAFADFNEAMGDKNFQKHFMLVDAVYGRGIARLRLGDEGGSKDIKAAIHARPTIVKDFEDGGVYQPDDSDVSASKRKRSSSR</sequence>
<name>A0A8T4IF22_9SPHN</name>